<evidence type="ECO:0000313" key="5">
    <source>
        <dbReference type="Proteomes" id="UP000184476"/>
    </source>
</evidence>
<feature type="compositionally biased region" description="Polar residues" evidence="1">
    <location>
        <begin position="29"/>
        <end position="44"/>
    </location>
</feature>
<evidence type="ECO:0000256" key="1">
    <source>
        <dbReference type="SAM" id="MobiDB-lite"/>
    </source>
</evidence>
<keyword evidence="2" id="KW-0472">Membrane</keyword>
<keyword evidence="2" id="KW-1133">Transmembrane helix</keyword>
<feature type="compositionally biased region" description="Basic and acidic residues" evidence="1">
    <location>
        <begin position="257"/>
        <end position="286"/>
    </location>
</feature>
<feature type="transmembrane region" description="Helical" evidence="2">
    <location>
        <begin position="782"/>
        <end position="800"/>
    </location>
</feature>
<proteinExistence type="predicted"/>
<feature type="region of interest" description="Disordered" evidence="1">
    <location>
        <begin position="696"/>
        <end position="775"/>
    </location>
</feature>
<dbReference type="EMBL" id="FQVL01000004">
    <property type="protein sequence ID" value="SHE88571.1"/>
    <property type="molecule type" value="Genomic_DNA"/>
</dbReference>
<sequence length="807" mass="88463">MRKLSLLTIFALLFVAVLPYSTWAEEDNPTTQGTDNQLQPNQQPILKDPSAAHPGELDTKAKLKEYQLIIEQYLHNQKNLEKNYVLSSTWRGDKKSSILNQDASSAEVRTIPISEIDKDLTKNKLDVTYKKGIASPVSVGKNTVTIEKKAAIFDLQVKPNEDNLVVTAKHKTRPGDWSFTITGKKKIIINKANLQETSFIVKKDQLFDANDKKNLNFTVKATYLGVGVTNQISQSSNTINADLISLYTNTQEKKSLFPAKTEETPKNPDPKDPNPKDPKDPKDPQTPKELTVPIKISKKVNAAGDFVITTKLDDKGKEATGTWDFLFGNQQVTKTDKSSTTFTIKKKDIKAGKYDLTITFKGKQGNQTVTAKYQLTITIQDDQTSPNEKSDINVSVSAGEDQKLYVKGKLNNATSADGTWTVRVGTKEQVQSTKKAEVALTFADVMNKDQSMPIKIEFKGKVDGKDKTVHYVGKLVPLLVTTTEQKNGDFTVTAKTGGTEKPVGAFLFYLGSKSKTVSEGKNQATVTFKKNELPSGSTKLSVLFRGKSKSEILPLIKEESFSDQKLELNATIKAEIKGQQQETDQTETQNKDEQQVEKKFKGDEGQLNDDQLPKVQPLGSIEQNSDLQLNRSNLTLNQHSFILLNDQKQEKPKEEKPKEKPKKPKEKPKKKPNITICPPQIKTIEYLGAYMKKVEFKTPTPPNDQGGKVAGGDKTGDTTKPPSDQGGKVAGGDKTGDTTKPPSDQGGKVAGGDKTGDTTKPPSGSAVGGPLPKTASTLPTSLLYGLLLLLIGGASLVWAARREAKGK</sequence>
<feature type="compositionally biased region" description="Low complexity" evidence="1">
    <location>
        <begin position="579"/>
        <end position="588"/>
    </location>
</feature>
<dbReference type="Proteomes" id="UP000184476">
    <property type="component" value="Unassembled WGS sequence"/>
</dbReference>
<feature type="region of interest" description="Disordered" evidence="1">
    <location>
        <begin position="642"/>
        <end position="681"/>
    </location>
</feature>
<organism evidence="4 5">
    <name type="scientific">Seinonella peptonophila</name>
    <dbReference type="NCBI Taxonomy" id="112248"/>
    <lineage>
        <taxon>Bacteria</taxon>
        <taxon>Bacillati</taxon>
        <taxon>Bacillota</taxon>
        <taxon>Bacilli</taxon>
        <taxon>Bacillales</taxon>
        <taxon>Thermoactinomycetaceae</taxon>
        <taxon>Seinonella</taxon>
    </lineage>
</organism>
<feature type="region of interest" description="Disordered" evidence="1">
    <location>
        <begin position="257"/>
        <end position="291"/>
    </location>
</feature>
<feature type="signal peptide" evidence="3">
    <location>
        <begin position="1"/>
        <end position="24"/>
    </location>
</feature>
<feature type="compositionally biased region" description="Basic and acidic residues" evidence="1">
    <location>
        <begin position="647"/>
        <end position="658"/>
    </location>
</feature>
<feature type="compositionally biased region" description="Basic residues" evidence="1">
    <location>
        <begin position="659"/>
        <end position="672"/>
    </location>
</feature>
<feature type="region of interest" description="Disordered" evidence="1">
    <location>
        <begin position="27"/>
        <end position="54"/>
    </location>
</feature>
<protein>
    <recommendedName>
        <fullName evidence="6">Ig-like domain (Group 3)</fullName>
    </recommendedName>
</protein>
<keyword evidence="2" id="KW-0812">Transmembrane</keyword>
<gene>
    <name evidence="4" type="ORF">SAMN05444392_104127</name>
</gene>
<feature type="chain" id="PRO_5039485160" description="Ig-like domain (Group 3)" evidence="3">
    <location>
        <begin position="25"/>
        <end position="807"/>
    </location>
</feature>
<dbReference type="AlphaFoldDB" id="A0A1M4X556"/>
<evidence type="ECO:0000313" key="4">
    <source>
        <dbReference type="EMBL" id="SHE88571.1"/>
    </source>
</evidence>
<keyword evidence="5" id="KW-1185">Reference proteome</keyword>
<evidence type="ECO:0008006" key="6">
    <source>
        <dbReference type="Google" id="ProtNLM"/>
    </source>
</evidence>
<evidence type="ECO:0000256" key="3">
    <source>
        <dbReference type="SAM" id="SignalP"/>
    </source>
</evidence>
<reference evidence="4 5" key="1">
    <citation type="submission" date="2016-11" db="EMBL/GenBank/DDBJ databases">
        <authorList>
            <person name="Jaros S."/>
            <person name="Januszkiewicz K."/>
            <person name="Wedrychowicz H."/>
        </authorList>
    </citation>
    <scope>NUCLEOTIDE SEQUENCE [LARGE SCALE GENOMIC DNA]</scope>
    <source>
        <strain evidence="4 5">DSM 44666</strain>
    </source>
</reference>
<dbReference type="RefSeq" id="WP_073154519.1">
    <property type="nucleotide sequence ID" value="NZ_FQVL01000004.1"/>
</dbReference>
<accession>A0A1M4X556</accession>
<evidence type="ECO:0000256" key="2">
    <source>
        <dbReference type="SAM" id="Phobius"/>
    </source>
</evidence>
<feature type="region of interest" description="Disordered" evidence="1">
    <location>
        <begin position="577"/>
        <end position="617"/>
    </location>
</feature>
<feature type="compositionally biased region" description="Basic and acidic residues" evidence="1">
    <location>
        <begin position="589"/>
        <end position="604"/>
    </location>
</feature>
<name>A0A1M4X556_9BACL</name>
<dbReference type="STRING" id="112248.SAMN05444392_104127"/>
<keyword evidence="3" id="KW-0732">Signal</keyword>